<evidence type="ECO:0008006" key="3">
    <source>
        <dbReference type="Google" id="ProtNLM"/>
    </source>
</evidence>
<protein>
    <recommendedName>
        <fullName evidence="3">CRISPR-associated protein</fullName>
    </recommendedName>
</protein>
<dbReference type="Proteomes" id="UP000217549">
    <property type="component" value="Chromosome I"/>
</dbReference>
<sequence length="120" mass="13593">MNFINLSNHPSSGWGEEQKQAAKQWGTIIDYPFPEVNAQSSTQNIKELAETIVISVLKKNPSAIMCQGEMTLTYQLVKLFKEKGLTVLAACSERKISETILPDGTYQKKAVFQFVKFREY</sequence>
<accession>A0A285PYY7</accession>
<organism evidence="1 2">
    <name type="scientific">Anaerobutyricum hallii</name>
    <dbReference type="NCBI Taxonomy" id="39488"/>
    <lineage>
        <taxon>Bacteria</taxon>
        <taxon>Bacillati</taxon>
        <taxon>Bacillota</taxon>
        <taxon>Clostridia</taxon>
        <taxon>Lachnospirales</taxon>
        <taxon>Lachnospiraceae</taxon>
        <taxon>Anaerobutyricum</taxon>
    </lineage>
</organism>
<dbReference type="RefSeq" id="WP_096240893.1">
    <property type="nucleotide sequence ID" value="NZ_CP143936.1"/>
</dbReference>
<evidence type="ECO:0000313" key="1">
    <source>
        <dbReference type="EMBL" id="SOB72960.1"/>
    </source>
</evidence>
<name>A0A285PYY7_9FIRM</name>
<evidence type="ECO:0000313" key="2">
    <source>
        <dbReference type="Proteomes" id="UP000217549"/>
    </source>
</evidence>
<gene>
    <name evidence="1" type="ORF">EHLA_2335</name>
</gene>
<reference evidence="2" key="1">
    <citation type="submission" date="2017-09" db="EMBL/GenBank/DDBJ databases">
        <authorList>
            <person name="Shetty A S."/>
        </authorList>
    </citation>
    <scope>NUCLEOTIDE SEQUENCE [LARGE SCALE GENOMIC DNA]</scope>
</reference>
<keyword evidence="2" id="KW-1185">Reference proteome</keyword>
<dbReference type="EMBL" id="LT907978">
    <property type="protein sequence ID" value="SOB72960.1"/>
    <property type="molecule type" value="Genomic_DNA"/>
</dbReference>
<dbReference type="KEGG" id="ehl:EHLA_2335"/>
<proteinExistence type="predicted"/>
<dbReference type="AlphaFoldDB" id="A0A285PYY7"/>